<evidence type="ECO:0000256" key="1">
    <source>
        <dbReference type="SAM" id="MobiDB-lite"/>
    </source>
</evidence>
<dbReference type="Gramene" id="ONIVA01G47750.3">
    <property type="protein sequence ID" value="ONIVA01G47750.3"/>
    <property type="gene ID" value="ONIVA01G47750"/>
</dbReference>
<keyword evidence="3" id="KW-1185">Reference proteome</keyword>
<dbReference type="EnsemblPlants" id="ONIVA01G47750.3">
    <property type="protein sequence ID" value="ONIVA01G47750.3"/>
    <property type="gene ID" value="ONIVA01G47750"/>
</dbReference>
<dbReference type="OMA" id="LNMNITF"/>
<protein>
    <submittedName>
        <fullName evidence="2">Uncharacterized protein</fullName>
    </submittedName>
</protein>
<sequence>MAIRNFLEGPRPSQPPQRRAGEIVSLLQNRLNMNITFKELQDGPAAARPPLGPHALTGHHQQGHPASSAGEGDQPVLQAWTAVGDCGRHGGAVLSL</sequence>
<evidence type="ECO:0000313" key="3">
    <source>
        <dbReference type="Proteomes" id="UP000006591"/>
    </source>
</evidence>
<feature type="region of interest" description="Disordered" evidence="1">
    <location>
        <begin position="41"/>
        <end position="75"/>
    </location>
</feature>
<reference evidence="2" key="1">
    <citation type="submission" date="2015-04" db="UniProtKB">
        <authorList>
            <consortium name="EnsemblPlants"/>
        </authorList>
    </citation>
    <scope>IDENTIFICATION</scope>
    <source>
        <strain evidence="2">SL10</strain>
    </source>
</reference>
<evidence type="ECO:0000313" key="2">
    <source>
        <dbReference type="EnsemblPlants" id="ONIVA01G47750.3"/>
    </source>
</evidence>
<reference evidence="2" key="2">
    <citation type="submission" date="2018-04" db="EMBL/GenBank/DDBJ databases">
        <title>OnivRS2 (Oryza nivara Reference Sequence Version 2).</title>
        <authorList>
            <person name="Zhang J."/>
            <person name="Kudrna D."/>
            <person name="Lee S."/>
            <person name="Talag J."/>
            <person name="Rajasekar S."/>
            <person name="Welchert J."/>
            <person name="Hsing Y.-I."/>
            <person name="Wing R.A."/>
        </authorList>
    </citation>
    <scope>NUCLEOTIDE SEQUENCE [LARGE SCALE GENOMIC DNA]</scope>
</reference>
<name>A0A0E0FXY4_ORYNI</name>
<dbReference type="AlphaFoldDB" id="A0A0E0FXY4"/>
<accession>A0A0E0FXY4</accession>
<organism evidence="2">
    <name type="scientific">Oryza nivara</name>
    <name type="common">Indian wild rice</name>
    <name type="synonym">Oryza sativa f. spontanea</name>
    <dbReference type="NCBI Taxonomy" id="4536"/>
    <lineage>
        <taxon>Eukaryota</taxon>
        <taxon>Viridiplantae</taxon>
        <taxon>Streptophyta</taxon>
        <taxon>Embryophyta</taxon>
        <taxon>Tracheophyta</taxon>
        <taxon>Spermatophyta</taxon>
        <taxon>Magnoliopsida</taxon>
        <taxon>Liliopsida</taxon>
        <taxon>Poales</taxon>
        <taxon>Poaceae</taxon>
        <taxon>BOP clade</taxon>
        <taxon>Oryzoideae</taxon>
        <taxon>Oryzeae</taxon>
        <taxon>Oryzinae</taxon>
        <taxon>Oryza</taxon>
    </lineage>
</organism>
<proteinExistence type="predicted"/>
<dbReference type="HOGENOM" id="CLU_2363207_0_0_1"/>
<dbReference type="Proteomes" id="UP000006591">
    <property type="component" value="Chromosome 1"/>
</dbReference>